<dbReference type="AlphaFoldDB" id="A0A6G0YUU5"/>
<protein>
    <submittedName>
        <fullName evidence="2">Irregular chiasm C-roughest protein</fullName>
    </submittedName>
</protein>
<dbReference type="Proteomes" id="UP000478052">
    <property type="component" value="Unassembled WGS sequence"/>
</dbReference>
<sequence>MSACHEGCRFPQKFELDTWKFRADRPTSSNNGYIAADRLYDLNPMPPPQTVIALSSSSSASSPSPKPATAGDPATLLQYSATYGNPYLRSTSAQWPAQPARPLQQPKYDAYGRPEPPPYSAVGKGSKRKTAAPSAATVPVGPNYHIGVAKRQTLATHV</sequence>
<dbReference type="EMBL" id="VUJU01002375">
    <property type="protein sequence ID" value="KAF0761504.1"/>
    <property type="molecule type" value="Genomic_DNA"/>
</dbReference>
<proteinExistence type="predicted"/>
<reference evidence="2 3" key="1">
    <citation type="submission" date="2019-08" db="EMBL/GenBank/DDBJ databases">
        <title>Whole genome of Aphis craccivora.</title>
        <authorList>
            <person name="Voronova N.V."/>
            <person name="Shulinski R.S."/>
            <person name="Bandarenka Y.V."/>
            <person name="Zhorov D.G."/>
            <person name="Warner D."/>
        </authorList>
    </citation>
    <scope>NUCLEOTIDE SEQUENCE [LARGE SCALE GENOMIC DNA]</scope>
    <source>
        <strain evidence="2">180601</strain>
        <tissue evidence="2">Whole Body</tissue>
    </source>
</reference>
<organism evidence="2 3">
    <name type="scientific">Aphis craccivora</name>
    <name type="common">Cowpea aphid</name>
    <dbReference type="NCBI Taxonomy" id="307492"/>
    <lineage>
        <taxon>Eukaryota</taxon>
        <taxon>Metazoa</taxon>
        <taxon>Ecdysozoa</taxon>
        <taxon>Arthropoda</taxon>
        <taxon>Hexapoda</taxon>
        <taxon>Insecta</taxon>
        <taxon>Pterygota</taxon>
        <taxon>Neoptera</taxon>
        <taxon>Paraneoptera</taxon>
        <taxon>Hemiptera</taxon>
        <taxon>Sternorrhyncha</taxon>
        <taxon>Aphidomorpha</taxon>
        <taxon>Aphidoidea</taxon>
        <taxon>Aphididae</taxon>
        <taxon>Aphidini</taxon>
        <taxon>Aphis</taxon>
        <taxon>Aphis</taxon>
    </lineage>
</organism>
<evidence type="ECO:0000313" key="2">
    <source>
        <dbReference type="EMBL" id="KAF0761504.1"/>
    </source>
</evidence>
<name>A0A6G0YUU5_APHCR</name>
<feature type="region of interest" description="Disordered" evidence="1">
    <location>
        <begin position="90"/>
        <end position="142"/>
    </location>
</feature>
<gene>
    <name evidence="2" type="ORF">FWK35_00028105</name>
</gene>
<comment type="caution">
    <text evidence="2">The sequence shown here is derived from an EMBL/GenBank/DDBJ whole genome shotgun (WGS) entry which is preliminary data.</text>
</comment>
<evidence type="ECO:0000256" key="1">
    <source>
        <dbReference type="SAM" id="MobiDB-lite"/>
    </source>
</evidence>
<accession>A0A6G0YUU5</accession>
<evidence type="ECO:0000313" key="3">
    <source>
        <dbReference type="Proteomes" id="UP000478052"/>
    </source>
</evidence>
<feature type="region of interest" description="Disordered" evidence="1">
    <location>
        <begin position="46"/>
        <end position="73"/>
    </location>
</feature>
<keyword evidence="3" id="KW-1185">Reference proteome</keyword>
<feature type="compositionally biased region" description="Low complexity" evidence="1">
    <location>
        <begin position="53"/>
        <end position="63"/>
    </location>
</feature>
<dbReference type="OrthoDB" id="10417654at2759"/>